<dbReference type="EMBL" id="QGLE01000007">
    <property type="protein sequence ID" value="PWR21474.1"/>
    <property type="molecule type" value="Genomic_DNA"/>
</dbReference>
<evidence type="ECO:0000256" key="2">
    <source>
        <dbReference type="ARBA" id="ARBA00004382"/>
    </source>
</evidence>
<dbReference type="Pfam" id="PF04442">
    <property type="entry name" value="CtaG_Cox11"/>
    <property type="match status" value="1"/>
</dbReference>
<feature type="topological domain" description="Cytoplasmic" evidence="10">
    <location>
        <begin position="1"/>
        <end position="13"/>
    </location>
</feature>
<dbReference type="GO" id="GO:0008535">
    <property type="term" value="P:respiratory chain complex IV assembly"/>
    <property type="evidence" value="ECO:0007669"/>
    <property type="project" value="UniProtKB-UniRule"/>
</dbReference>
<comment type="similarity">
    <text evidence="3 10">Belongs to the COX11/CtaG family.</text>
</comment>
<proteinExistence type="inferred from homology"/>
<keyword evidence="9 10" id="KW-0472">Membrane</keyword>
<keyword evidence="8 10" id="KW-0186">Copper</keyword>
<dbReference type="FunFam" id="2.60.370.10:FF:000001">
    <property type="entry name" value="COX11 cytochrome c oxidase assembly homolog"/>
    <property type="match status" value="1"/>
</dbReference>
<evidence type="ECO:0000256" key="1">
    <source>
        <dbReference type="ARBA" id="ARBA00004007"/>
    </source>
</evidence>
<evidence type="ECO:0000256" key="9">
    <source>
        <dbReference type="ARBA" id="ARBA00023136"/>
    </source>
</evidence>
<evidence type="ECO:0000256" key="10">
    <source>
        <dbReference type="HAMAP-Rule" id="MF_00155"/>
    </source>
</evidence>
<dbReference type="PANTHER" id="PTHR21320:SF3">
    <property type="entry name" value="CYTOCHROME C OXIDASE ASSEMBLY PROTEIN COX11, MITOCHONDRIAL-RELATED"/>
    <property type="match status" value="1"/>
</dbReference>
<evidence type="ECO:0000256" key="5">
    <source>
        <dbReference type="ARBA" id="ARBA00022692"/>
    </source>
</evidence>
<dbReference type="HAMAP" id="MF_00155">
    <property type="entry name" value="CtaG"/>
    <property type="match status" value="1"/>
</dbReference>
<feature type="transmembrane region" description="Helical" evidence="11">
    <location>
        <begin position="20"/>
        <end position="42"/>
    </location>
</feature>
<evidence type="ECO:0000256" key="8">
    <source>
        <dbReference type="ARBA" id="ARBA00023008"/>
    </source>
</evidence>
<dbReference type="PANTHER" id="PTHR21320">
    <property type="entry name" value="CYTOCHROME C OXIDASE ASSEMBLY PROTEIN COX11-RELATED"/>
    <property type="match status" value="1"/>
</dbReference>
<dbReference type="GO" id="GO:0005886">
    <property type="term" value="C:plasma membrane"/>
    <property type="evidence" value="ECO:0007669"/>
    <property type="project" value="UniProtKB-SubCell"/>
</dbReference>
<evidence type="ECO:0000256" key="4">
    <source>
        <dbReference type="ARBA" id="ARBA00015384"/>
    </source>
</evidence>
<keyword evidence="10" id="KW-1003">Cell membrane</keyword>
<reference evidence="12 13" key="1">
    <citation type="submission" date="2018-05" db="EMBL/GenBank/DDBJ databases">
        <title>Zavarzinia sp. HR-AS.</title>
        <authorList>
            <person name="Lee Y."/>
            <person name="Jeon C.O."/>
        </authorList>
    </citation>
    <scope>NUCLEOTIDE SEQUENCE [LARGE SCALE GENOMIC DNA]</scope>
    <source>
        <strain evidence="12 13">HR-AS</strain>
    </source>
</reference>
<keyword evidence="13" id="KW-1185">Reference proteome</keyword>
<protein>
    <recommendedName>
        <fullName evidence="4 10">Cytochrome c oxidase assembly protein CtaG</fullName>
    </recommendedName>
</protein>
<comment type="subcellular location">
    <subcellularLocation>
        <location evidence="2 10">Cell inner membrane</location>
        <topology evidence="2 10">Single-pass type II membrane protein</topology>
        <orientation evidence="2 10">Periplasmic side</orientation>
    </subcellularLocation>
</comment>
<dbReference type="InterPro" id="IPR007533">
    <property type="entry name" value="Cyt_c_oxidase_assmbl_CtaG"/>
</dbReference>
<dbReference type="Gene3D" id="2.60.370.10">
    <property type="entry name" value="Ctag/Cox11"/>
    <property type="match status" value="1"/>
</dbReference>
<evidence type="ECO:0000256" key="3">
    <source>
        <dbReference type="ARBA" id="ARBA00009620"/>
    </source>
</evidence>
<dbReference type="PIRSF" id="PIRSF005413">
    <property type="entry name" value="COX11"/>
    <property type="match status" value="1"/>
</dbReference>
<dbReference type="InterPro" id="IPR023471">
    <property type="entry name" value="CtaG/Cox11_dom_sf"/>
</dbReference>
<dbReference type="SUPFAM" id="SSF110111">
    <property type="entry name" value="Ctag/Cox11"/>
    <property type="match status" value="1"/>
</dbReference>
<keyword evidence="7 10" id="KW-1133">Transmembrane helix</keyword>
<dbReference type="OrthoDB" id="9804841at2"/>
<keyword evidence="5 10" id="KW-0812">Transmembrane</keyword>
<dbReference type="Proteomes" id="UP000245461">
    <property type="component" value="Unassembled WGS sequence"/>
</dbReference>
<name>A0A317E531_9PROT</name>
<dbReference type="NCBIfam" id="NF003465">
    <property type="entry name" value="PRK05089.1"/>
    <property type="match status" value="1"/>
</dbReference>
<organism evidence="12 13">
    <name type="scientific">Zavarzinia aquatilis</name>
    <dbReference type="NCBI Taxonomy" id="2211142"/>
    <lineage>
        <taxon>Bacteria</taxon>
        <taxon>Pseudomonadati</taxon>
        <taxon>Pseudomonadota</taxon>
        <taxon>Alphaproteobacteria</taxon>
        <taxon>Rhodospirillales</taxon>
        <taxon>Zavarziniaceae</taxon>
        <taxon>Zavarzinia</taxon>
    </lineage>
</organism>
<sequence>MRDTPNPDYRPPRHGRTALVLAATVAGMIGLTYASVPLYYLFCAVTGYGGTTQRAAEGDAPTVVSDRVFTVQFDANTSGDLPWTFKPEQASVTVRAGEQKVVFYKAINHADRPVTGRALFNVTPDKTGPYFTKIACFCFEQQTLQAGQEVDMPVLFYIDPEVVEDRNVDEVKTITLSYTFFRDQDDEAKAAAAPAPATPTN</sequence>
<dbReference type="AlphaFoldDB" id="A0A317E531"/>
<evidence type="ECO:0000256" key="7">
    <source>
        <dbReference type="ARBA" id="ARBA00022989"/>
    </source>
</evidence>
<feature type="topological domain" description="Periplasmic" evidence="10">
    <location>
        <begin position="36"/>
        <end position="201"/>
    </location>
</feature>
<dbReference type="GO" id="GO:0005507">
    <property type="term" value="F:copper ion binding"/>
    <property type="evidence" value="ECO:0007669"/>
    <property type="project" value="InterPro"/>
</dbReference>
<evidence type="ECO:0000256" key="6">
    <source>
        <dbReference type="ARBA" id="ARBA00022968"/>
    </source>
</evidence>
<comment type="caution">
    <text evidence="12">The sequence shown here is derived from an EMBL/GenBank/DDBJ whole genome shotgun (WGS) entry which is preliminary data.</text>
</comment>
<accession>A0A317E531</accession>
<keyword evidence="6 10" id="KW-0735">Signal-anchor</keyword>
<keyword evidence="10" id="KW-0997">Cell inner membrane</keyword>
<evidence type="ECO:0000256" key="11">
    <source>
        <dbReference type="SAM" id="Phobius"/>
    </source>
</evidence>
<gene>
    <name evidence="10" type="primary">ctaG</name>
    <name evidence="12" type="ORF">DKG74_13685</name>
</gene>
<evidence type="ECO:0000313" key="12">
    <source>
        <dbReference type="EMBL" id="PWR21474.1"/>
    </source>
</evidence>
<comment type="function">
    <text evidence="1 10">Exerts its effect at some terminal stage of cytochrome c oxidase synthesis, probably by being involved in the insertion of the copper B into subunit I.</text>
</comment>
<evidence type="ECO:0000313" key="13">
    <source>
        <dbReference type="Proteomes" id="UP000245461"/>
    </source>
</evidence>
<dbReference type="RefSeq" id="WP_109906714.1">
    <property type="nucleotide sequence ID" value="NZ_QGLE01000007.1"/>
</dbReference>